<dbReference type="Proteomes" id="UP000011115">
    <property type="component" value="Unassembled WGS sequence"/>
</dbReference>
<reference evidence="1" key="2">
    <citation type="submission" date="2015-06" db="UniProtKB">
        <authorList>
            <consortium name="EnsemblPlants"/>
        </authorList>
    </citation>
    <scope>IDENTIFICATION</scope>
    <source>
        <strain evidence="1">DM1-3 516 R44</strain>
    </source>
</reference>
<keyword evidence="2" id="KW-1185">Reference proteome</keyword>
<evidence type="ECO:0000313" key="1">
    <source>
        <dbReference type="EnsemblPlants" id="PGSC0003DMT400093787"/>
    </source>
</evidence>
<dbReference type="InParanoid" id="M1DSP8"/>
<name>M1DSP8_SOLTU</name>
<sequence length="235" mass="26218">MAKGSGGKLAEANQEVVGDFKLAALVTQLNDLATKISKVENQCKSQMRHIPQYERERSRSNENKRIDDMLLIILQKIREQDRMLEVIRENVEVLNQMSGSHSRAIKLIEDLLDHTLPHLYPSSKGGLPSGIRFNPKDNVSLVKTKNVLKSAGLRTTESTWRVAEGSYFTFCSSVLSPEGKDQIGGKTEQSVHRQKVPLISTVSANDPEHDDVKGWCKTAMNYTKGRIAELIGDSD</sequence>
<dbReference type="Gramene" id="PGSC0003DMT400093787">
    <property type="protein sequence ID" value="PGSC0003DMT400093787"/>
    <property type="gene ID" value="PGSC0003DMG400043358"/>
</dbReference>
<reference evidence="2" key="1">
    <citation type="journal article" date="2011" name="Nature">
        <title>Genome sequence and analysis of the tuber crop potato.</title>
        <authorList>
            <consortium name="The Potato Genome Sequencing Consortium"/>
        </authorList>
    </citation>
    <scope>NUCLEOTIDE SEQUENCE [LARGE SCALE GENOMIC DNA]</scope>
    <source>
        <strain evidence="2">cv. DM1-3 516 R44</strain>
    </source>
</reference>
<evidence type="ECO:0000313" key="2">
    <source>
        <dbReference type="Proteomes" id="UP000011115"/>
    </source>
</evidence>
<protein>
    <submittedName>
        <fullName evidence="1">Uncharacterized protein</fullName>
    </submittedName>
</protein>
<dbReference type="AlphaFoldDB" id="M1DSP8"/>
<organism evidence="1 2">
    <name type="scientific">Solanum tuberosum</name>
    <name type="common">Potato</name>
    <dbReference type="NCBI Taxonomy" id="4113"/>
    <lineage>
        <taxon>Eukaryota</taxon>
        <taxon>Viridiplantae</taxon>
        <taxon>Streptophyta</taxon>
        <taxon>Embryophyta</taxon>
        <taxon>Tracheophyta</taxon>
        <taxon>Spermatophyta</taxon>
        <taxon>Magnoliopsida</taxon>
        <taxon>eudicotyledons</taxon>
        <taxon>Gunneridae</taxon>
        <taxon>Pentapetalae</taxon>
        <taxon>asterids</taxon>
        <taxon>lamiids</taxon>
        <taxon>Solanales</taxon>
        <taxon>Solanaceae</taxon>
        <taxon>Solanoideae</taxon>
        <taxon>Solaneae</taxon>
        <taxon>Solanum</taxon>
    </lineage>
</organism>
<dbReference type="HOGENOM" id="CLU_1181915_0_0_1"/>
<accession>M1DSP8</accession>
<dbReference type="EnsemblPlants" id="PGSC0003DMT400093787">
    <property type="protein sequence ID" value="PGSC0003DMT400093787"/>
    <property type="gene ID" value="PGSC0003DMG400043358"/>
</dbReference>
<dbReference type="PaxDb" id="4113-PGSC0003DMT400093787"/>
<proteinExistence type="predicted"/>